<organism evidence="1 2">
    <name type="scientific">Bacteroides faecis</name>
    <dbReference type="NCBI Taxonomy" id="674529"/>
    <lineage>
        <taxon>Bacteria</taxon>
        <taxon>Pseudomonadati</taxon>
        <taxon>Bacteroidota</taxon>
        <taxon>Bacteroidia</taxon>
        <taxon>Bacteroidales</taxon>
        <taxon>Bacteroidaceae</taxon>
        <taxon>Bacteroides</taxon>
    </lineage>
</organism>
<name>A0ABY5TKI9_9BACE</name>
<reference evidence="1" key="1">
    <citation type="submission" date="2022-08" db="EMBL/GenBank/DDBJ databases">
        <title>Genome Sequencing of Bacteroides fragilis Group Isolates with Nanopore Technology.</title>
        <authorList>
            <person name="Tisza M.J."/>
            <person name="Smith D."/>
            <person name="Dekker J.P."/>
        </authorList>
    </citation>
    <scope>NUCLEOTIDE SEQUENCE</scope>
    <source>
        <strain evidence="1">BFG-527</strain>
        <plasmid evidence="1">unnamed2</plasmid>
    </source>
</reference>
<dbReference type="RefSeq" id="WP_138273567.1">
    <property type="nucleotide sequence ID" value="NZ_CP103143.1"/>
</dbReference>
<dbReference type="PROSITE" id="PS51257">
    <property type="entry name" value="PROKAR_LIPOPROTEIN"/>
    <property type="match status" value="1"/>
</dbReference>
<evidence type="ECO:0000313" key="2">
    <source>
        <dbReference type="Proteomes" id="UP001060104"/>
    </source>
</evidence>
<gene>
    <name evidence="1" type="ORF">NXY30_29445</name>
</gene>
<geneLocation type="plasmid" evidence="1 2">
    <name>unnamed2</name>
</geneLocation>
<evidence type="ECO:0000313" key="1">
    <source>
        <dbReference type="EMBL" id="UVQ77627.1"/>
    </source>
</evidence>
<dbReference type="EMBL" id="CP103143">
    <property type="protein sequence ID" value="UVQ77627.1"/>
    <property type="molecule type" value="Genomic_DNA"/>
</dbReference>
<keyword evidence="1" id="KW-0614">Plasmid</keyword>
<protein>
    <submittedName>
        <fullName evidence="1">DUF1566 domain-containing protein</fullName>
    </submittedName>
</protein>
<keyword evidence="2" id="KW-1185">Reference proteome</keyword>
<accession>A0ABY5TKI9</accession>
<sequence>MRKVLLGMCFLLLASCEKHIEVEDIYTKYKIGNILCSDGSITHPSIIENKTPIAVIFYCGNSREEETENVAYAIGLSDLGEACLTEKLENISEVSEDIYAFDGFKNTSSFKLDAEKDTIRQPAIDLVWEYEAGGLRGWYIGSVAQHEALYENLDIVNETFSKIGVSTLSGLYWTSTEDVDSPNYHALVFSYSDGESIASRKDKNNNVRPFITLK</sequence>
<dbReference type="Proteomes" id="UP001060104">
    <property type="component" value="Plasmid unnamed2"/>
</dbReference>
<proteinExistence type="predicted"/>